<dbReference type="AlphaFoldDB" id="A0A9X9Q6G8"/>
<name>A0A9X9Q6G8_GULGU</name>
<evidence type="ECO:0000313" key="1">
    <source>
        <dbReference type="EMBL" id="VCX35750.1"/>
    </source>
</evidence>
<evidence type="ECO:0000313" key="2">
    <source>
        <dbReference type="Proteomes" id="UP000269945"/>
    </source>
</evidence>
<keyword evidence="2" id="KW-1185">Reference proteome</keyword>
<dbReference type="PANTHER" id="PTHR23053">
    <property type="entry name" value="DLEC1 DELETED IN LUNG AND ESOPHAGEAL CANCER 1"/>
    <property type="match status" value="1"/>
</dbReference>
<dbReference type="GO" id="GO:0005930">
    <property type="term" value="C:axoneme"/>
    <property type="evidence" value="ECO:0007669"/>
    <property type="project" value="TreeGrafter"/>
</dbReference>
<dbReference type="GO" id="GO:1904158">
    <property type="term" value="P:axonemal central apparatus assembly"/>
    <property type="evidence" value="ECO:0007669"/>
    <property type="project" value="TreeGrafter"/>
</dbReference>
<protein>
    <recommendedName>
        <fullName evidence="3">Hydrocephalus-inducing protein homolog</fullName>
    </recommendedName>
</protein>
<feature type="non-terminal residue" evidence="1">
    <location>
        <position position="148"/>
    </location>
</feature>
<sequence length="148" mass="16420">MTSPVRQSTSASIKVENPLPYLVTFSTECRVPDISLPSQFVVPANSEGTFSFEFQPLRAGETFGRLTLHNSDLGYYLYELSLKATPALPEKPIHFQAILGSGQSIFAKFINYTRQKTEYYCRTDCQDFHTEKIINAAPGAQGGTEVSV</sequence>
<accession>A0A9X9Q6G8</accession>
<gene>
    <name evidence="1" type="ORF">BN2614_LOCUS1</name>
</gene>
<dbReference type="InterPro" id="IPR033305">
    <property type="entry name" value="Hydin-like"/>
</dbReference>
<comment type="caution">
    <text evidence="1">The sequence shown here is derived from an EMBL/GenBank/DDBJ whole genome shotgun (WGS) entry which is preliminary data.</text>
</comment>
<evidence type="ECO:0008006" key="3">
    <source>
        <dbReference type="Google" id="ProtNLM"/>
    </source>
</evidence>
<dbReference type="GO" id="GO:0003341">
    <property type="term" value="P:cilium movement"/>
    <property type="evidence" value="ECO:0007669"/>
    <property type="project" value="TreeGrafter"/>
</dbReference>
<dbReference type="PANTHER" id="PTHR23053:SF0">
    <property type="entry name" value="HYDROCEPHALUS-INDUCING PROTEIN HOMOLOG"/>
    <property type="match status" value="1"/>
</dbReference>
<proteinExistence type="predicted"/>
<organism evidence="1 2">
    <name type="scientific">Gulo gulo</name>
    <name type="common">Wolverine</name>
    <name type="synonym">Gluton</name>
    <dbReference type="NCBI Taxonomy" id="48420"/>
    <lineage>
        <taxon>Eukaryota</taxon>
        <taxon>Metazoa</taxon>
        <taxon>Chordata</taxon>
        <taxon>Craniata</taxon>
        <taxon>Vertebrata</taxon>
        <taxon>Euteleostomi</taxon>
        <taxon>Mammalia</taxon>
        <taxon>Eutheria</taxon>
        <taxon>Laurasiatheria</taxon>
        <taxon>Carnivora</taxon>
        <taxon>Caniformia</taxon>
        <taxon>Musteloidea</taxon>
        <taxon>Mustelidae</taxon>
        <taxon>Guloninae</taxon>
        <taxon>Gulo</taxon>
    </lineage>
</organism>
<dbReference type="EMBL" id="CYRY02042619">
    <property type="protein sequence ID" value="VCX35750.1"/>
    <property type="molecule type" value="Genomic_DNA"/>
</dbReference>
<reference evidence="1 2" key="1">
    <citation type="submission" date="2018-10" db="EMBL/GenBank/DDBJ databases">
        <authorList>
            <person name="Ekblom R."/>
            <person name="Jareborg N."/>
        </authorList>
    </citation>
    <scope>NUCLEOTIDE SEQUENCE [LARGE SCALE GENOMIC DNA]</scope>
    <source>
        <tissue evidence="1">Muscle</tissue>
    </source>
</reference>
<dbReference type="Proteomes" id="UP000269945">
    <property type="component" value="Unassembled WGS sequence"/>
</dbReference>